<dbReference type="Pfam" id="PF03454">
    <property type="entry name" value="MoeA_C"/>
    <property type="match status" value="1"/>
</dbReference>
<dbReference type="Gene3D" id="3.90.105.10">
    <property type="entry name" value="Molybdopterin biosynthesis moea protein, domain 2"/>
    <property type="match status" value="1"/>
</dbReference>
<evidence type="ECO:0000259" key="14">
    <source>
        <dbReference type="SMART" id="SM00852"/>
    </source>
</evidence>
<comment type="cofactor">
    <cofactor evidence="1 13">
        <name>Mg(2+)</name>
        <dbReference type="ChEBI" id="CHEBI:18420"/>
    </cofactor>
</comment>
<dbReference type="InterPro" id="IPR001453">
    <property type="entry name" value="MoaB/Mog_dom"/>
</dbReference>
<dbReference type="GO" id="GO:0006777">
    <property type="term" value="P:Mo-molybdopterin cofactor biosynthetic process"/>
    <property type="evidence" value="ECO:0007669"/>
    <property type="project" value="UniProtKB-UniRule"/>
</dbReference>
<evidence type="ECO:0000256" key="4">
    <source>
        <dbReference type="ARBA" id="ARBA00010763"/>
    </source>
</evidence>
<accession>A0A0R1HQQ2</accession>
<dbReference type="InterPro" id="IPR005110">
    <property type="entry name" value="MoeA_linker/N"/>
</dbReference>
<keyword evidence="10 13" id="KW-0460">Magnesium</keyword>
<dbReference type="Proteomes" id="UP000050911">
    <property type="component" value="Unassembled WGS sequence"/>
</dbReference>
<dbReference type="SUPFAM" id="SSF63867">
    <property type="entry name" value="MoeA C-terminal domain-like"/>
    <property type="match status" value="1"/>
</dbReference>
<evidence type="ECO:0000313" key="15">
    <source>
        <dbReference type="EMBL" id="KRK49182.1"/>
    </source>
</evidence>
<keyword evidence="9 13" id="KW-0479">Metal-binding</keyword>
<name>A0A0R1HQQ2_9LACO</name>
<sequence>MLTRRFPISIQEAQQKLAEVSLPSKVETIPVQTANHRVLADTIVAPFAYPHFRRSGYDGYAIRSSDDHDFPKTFKVVGDIPAGATFERELGENETVRIMTGAFVPTNAGKVIMLEQTRSVENKPNQVKMVVTEKHSNITEIGSEFQEGDDLILKNTELTPGGLAILTAFGIQEVTVYRQPRVAVITTGTELMAPDEPLQAGKIYNSNGLLIANLVRENGGIVTQESQLVDDADLLASTLQKAMAENDLVITDGGVSVGDFDFIGDTARTADTLLFNKLKMRPGSVTTAFVQDKTLVMALSGNPGACFTAFYLFVEPLLQRFMHHSSKVKRVTATLAAPYHKTNGYDRILRSTYQESNQEIAVFPNGSDQSGALGNLQTTTCLVEIPHSTNPIALNAKVTAWLLPFK</sequence>
<dbReference type="EMBL" id="AZCX01000001">
    <property type="protein sequence ID" value="KRK49182.1"/>
    <property type="molecule type" value="Genomic_DNA"/>
</dbReference>
<keyword evidence="8 13" id="KW-0808">Transferase</keyword>
<dbReference type="Pfam" id="PF03453">
    <property type="entry name" value="MoeA_N"/>
    <property type="match status" value="1"/>
</dbReference>
<dbReference type="AlphaFoldDB" id="A0A0R1HQQ2"/>
<evidence type="ECO:0000313" key="16">
    <source>
        <dbReference type="Proteomes" id="UP000050911"/>
    </source>
</evidence>
<keyword evidence="11 13" id="KW-0501">Molybdenum cofactor biosynthesis</keyword>
<dbReference type="InterPro" id="IPR036688">
    <property type="entry name" value="MoeA_C_domain_IV_sf"/>
</dbReference>
<organism evidence="15 16">
    <name type="scientific">Secundilactobacillus kimchicus JCM 15530</name>
    <dbReference type="NCBI Taxonomy" id="1302272"/>
    <lineage>
        <taxon>Bacteria</taxon>
        <taxon>Bacillati</taxon>
        <taxon>Bacillota</taxon>
        <taxon>Bacilli</taxon>
        <taxon>Lactobacillales</taxon>
        <taxon>Lactobacillaceae</taxon>
        <taxon>Secundilactobacillus</taxon>
    </lineage>
</organism>
<dbReference type="GO" id="GO:0046872">
    <property type="term" value="F:metal ion binding"/>
    <property type="evidence" value="ECO:0007669"/>
    <property type="project" value="UniProtKB-UniRule"/>
</dbReference>
<dbReference type="STRING" id="1302272.FC96_GL000103"/>
<dbReference type="RefSeq" id="WP_054660401.1">
    <property type="nucleotide sequence ID" value="NZ_AZCX01000001.1"/>
</dbReference>
<dbReference type="InterPro" id="IPR036135">
    <property type="entry name" value="MoeA_linker/N_sf"/>
</dbReference>
<evidence type="ECO:0000256" key="6">
    <source>
        <dbReference type="ARBA" id="ARBA00021108"/>
    </source>
</evidence>
<evidence type="ECO:0000256" key="13">
    <source>
        <dbReference type="RuleBase" id="RU365090"/>
    </source>
</evidence>
<keyword evidence="7 13" id="KW-0500">Molybdenum</keyword>
<reference evidence="15 16" key="1">
    <citation type="journal article" date="2015" name="Genome Announc.">
        <title>Expanding the biotechnology potential of lactobacilli through comparative genomics of 213 strains and associated genera.</title>
        <authorList>
            <person name="Sun Z."/>
            <person name="Harris H.M."/>
            <person name="McCann A."/>
            <person name="Guo C."/>
            <person name="Argimon S."/>
            <person name="Zhang W."/>
            <person name="Yang X."/>
            <person name="Jeffery I.B."/>
            <person name="Cooney J.C."/>
            <person name="Kagawa T.F."/>
            <person name="Liu W."/>
            <person name="Song Y."/>
            <person name="Salvetti E."/>
            <person name="Wrobel A."/>
            <person name="Rasinkangas P."/>
            <person name="Parkhill J."/>
            <person name="Rea M.C."/>
            <person name="O'Sullivan O."/>
            <person name="Ritari J."/>
            <person name="Douillard F.P."/>
            <person name="Paul Ross R."/>
            <person name="Yang R."/>
            <person name="Briner A.E."/>
            <person name="Felis G.E."/>
            <person name="de Vos W.M."/>
            <person name="Barrangou R."/>
            <person name="Klaenhammer T.R."/>
            <person name="Caufield P.W."/>
            <person name="Cui Y."/>
            <person name="Zhang H."/>
            <person name="O'Toole P.W."/>
        </authorList>
    </citation>
    <scope>NUCLEOTIDE SEQUENCE [LARGE SCALE GENOMIC DNA]</scope>
    <source>
        <strain evidence="15 16">JCM 15530</strain>
    </source>
</reference>
<dbReference type="SMART" id="SM00852">
    <property type="entry name" value="MoCF_biosynth"/>
    <property type="match status" value="1"/>
</dbReference>
<protein>
    <recommendedName>
        <fullName evidence="6 13">Molybdopterin molybdenumtransferase</fullName>
        <ecNumber evidence="5 13">2.10.1.1</ecNumber>
    </recommendedName>
</protein>
<dbReference type="OrthoDB" id="9804758at2"/>
<evidence type="ECO:0000256" key="9">
    <source>
        <dbReference type="ARBA" id="ARBA00022723"/>
    </source>
</evidence>
<keyword evidence="16" id="KW-1185">Reference proteome</keyword>
<dbReference type="Gene3D" id="3.40.980.10">
    <property type="entry name" value="MoaB/Mog-like domain"/>
    <property type="match status" value="1"/>
</dbReference>
<evidence type="ECO:0000256" key="11">
    <source>
        <dbReference type="ARBA" id="ARBA00023150"/>
    </source>
</evidence>
<evidence type="ECO:0000256" key="10">
    <source>
        <dbReference type="ARBA" id="ARBA00022842"/>
    </source>
</evidence>
<dbReference type="Gene3D" id="2.40.340.10">
    <property type="entry name" value="MoeA, C-terminal, domain IV"/>
    <property type="match status" value="1"/>
</dbReference>
<dbReference type="Gene3D" id="2.170.190.11">
    <property type="entry name" value="Molybdopterin biosynthesis moea protein, domain 3"/>
    <property type="match status" value="1"/>
</dbReference>
<dbReference type="SUPFAM" id="SSF53218">
    <property type="entry name" value="Molybdenum cofactor biosynthesis proteins"/>
    <property type="match status" value="1"/>
</dbReference>
<dbReference type="PATRIC" id="fig|1302272.5.peg.101"/>
<evidence type="ECO:0000256" key="1">
    <source>
        <dbReference type="ARBA" id="ARBA00001946"/>
    </source>
</evidence>
<dbReference type="EC" id="2.10.1.1" evidence="5 13"/>
<evidence type="ECO:0000256" key="7">
    <source>
        <dbReference type="ARBA" id="ARBA00022505"/>
    </source>
</evidence>
<dbReference type="GO" id="GO:0005829">
    <property type="term" value="C:cytosol"/>
    <property type="evidence" value="ECO:0007669"/>
    <property type="project" value="TreeGrafter"/>
</dbReference>
<evidence type="ECO:0000256" key="8">
    <source>
        <dbReference type="ARBA" id="ARBA00022679"/>
    </source>
</evidence>
<evidence type="ECO:0000256" key="2">
    <source>
        <dbReference type="ARBA" id="ARBA00002901"/>
    </source>
</evidence>
<feature type="domain" description="MoaB/Mog" evidence="14">
    <location>
        <begin position="183"/>
        <end position="320"/>
    </location>
</feature>
<evidence type="ECO:0000256" key="12">
    <source>
        <dbReference type="ARBA" id="ARBA00047317"/>
    </source>
</evidence>
<dbReference type="PANTHER" id="PTHR10192">
    <property type="entry name" value="MOLYBDOPTERIN BIOSYNTHESIS PROTEIN"/>
    <property type="match status" value="1"/>
</dbReference>
<dbReference type="UniPathway" id="UPA00344"/>
<comment type="pathway">
    <text evidence="3 13">Cofactor biosynthesis; molybdopterin biosynthesis.</text>
</comment>
<gene>
    <name evidence="15" type="ORF">FC96_GL000103</name>
</gene>
<evidence type="ECO:0000256" key="3">
    <source>
        <dbReference type="ARBA" id="ARBA00005046"/>
    </source>
</evidence>
<dbReference type="FunFam" id="3.40.980.10:FF:000004">
    <property type="entry name" value="Molybdopterin molybdenumtransferase"/>
    <property type="match status" value="1"/>
</dbReference>
<dbReference type="Pfam" id="PF00994">
    <property type="entry name" value="MoCF_biosynth"/>
    <property type="match status" value="1"/>
</dbReference>
<dbReference type="NCBIfam" id="TIGR00177">
    <property type="entry name" value="molyb_syn"/>
    <property type="match status" value="1"/>
</dbReference>
<dbReference type="InterPro" id="IPR005111">
    <property type="entry name" value="MoeA_C_domain_IV"/>
</dbReference>
<comment type="catalytic activity">
    <reaction evidence="12">
        <text>adenylyl-molybdopterin + molybdate = Mo-molybdopterin + AMP + H(+)</text>
        <dbReference type="Rhea" id="RHEA:35047"/>
        <dbReference type="ChEBI" id="CHEBI:15378"/>
        <dbReference type="ChEBI" id="CHEBI:36264"/>
        <dbReference type="ChEBI" id="CHEBI:62727"/>
        <dbReference type="ChEBI" id="CHEBI:71302"/>
        <dbReference type="ChEBI" id="CHEBI:456215"/>
        <dbReference type="EC" id="2.10.1.1"/>
    </reaction>
</comment>
<proteinExistence type="inferred from homology"/>
<evidence type="ECO:0000256" key="5">
    <source>
        <dbReference type="ARBA" id="ARBA00013269"/>
    </source>
</evidence>
<comment type="caution">
    <text evidence="15">The sequence shown here is derived from an EMBL/GenBank/DDBJ whole genome shotgun (WGS) entry which is preliminary data.</text>
</comment>
<dbReference type="CDD" id="cd00887">
    <property type="entry name" value="MoeA"/>
    <property type="match status" value="1"/>
</dbReference>
<comment type="function">
    <text evidence="2 13">Catalyzes the insertion of molybdate into adenylated molybdopterin with the concomitant release of AMP.</text>
</comment>
<dbReference type="InterPro" id="IPR038987">
    <property type="entry name" value="MoeA-like"/>
</dbReference>
<dbReference type="InterPro" id="IPR036425">
    <property type="entry name" value="MoaB/Mog-like_dom_sf"/>
</dbReference>
<dbReference type="GO" id="GO:0061599">
    <property type="term" value="F:molybdopterin molybdotransferase activity"/>
    <property type="evidence" value="ECO:0007669"/>
    <property type="project" value="UniProtKB-UniRule"/>
</dbReference>
<dbReference type="SUPFAM" id="SSF63882">
    <property type="entry name" value="MoeA N-terminal region -like"/>
    <property type="match status" value="1"/>
</dbReference>
<comment type="similarity">
    <text evidence="4 13">Belongs to the MoeA family.</text>
</comment>
<dbReference type="PANTHER" id="PTHR10192:SF5">
    <property type="entry name" value="GEPHYRIN"/>
    <property type="match status" value="1"/>
</dbReference>